<dbReference type="AlphaFoldDB" id="A0A232F836"/>
<dbReference type="PANTHER" id="PTHR46704">
    <property type="entry name" value="CXC DOMAIN-CONTAINING PROTEIN-RELATED"/>
    <property type="match status" value="1"/>
</dbReference>
<dbReference type="EMBL" id="NNAY01000766">
    <property type="protein sequence ID" value="OXU26619.1"/>
    <property type="molecule type" value="Genomic_DNA"/>
</dbReference>
<accession>A0A232F836</accession>
<evidence type="ECO:0000313" key="2">
    <source>
        <dbReference type="EMBL" id="OXU26619.1"/>
    </source>
</evidence>
<organism evidence="2 3">
    <name type="scientific">Trichomalopsis sarcophagae</name>
    <dbReference type="NCBI Taxonomy" id="543379"/>
    <lineage>
        <taxon>Eukaryota</taxon>
        <taxon>Metazoa</taxon>
        <taxon>Ecdysozoa</taxon>
        <taxon>Arthropoda</taxon>
        <taxon>Hexapoda</taxon>
        <taxon>Insecta</taxon>
        <taxon>Pterygota</taxon>
        <taxon>Neoptera</taxon>
        <taxon>Endopterygota</taxon>
        <taxon>Hymenoptera</taxon>
        <taxon>Apocrita</taxon>
        <taxon>Proctotrupomorpha</taxon>
        <taxon>Chalcidoidea</taxon>
        <taxon>Pteromalidae</taxon>
        <taxon>Pteromalinae</taxon>
        <taxon>Trichomalopsis</taxon>
    </lineage>
</organism>
<evidence type="ECO:0000313" key="3">
    <source>
        <dbReference type="Proteomes" id="UP000215335"/>
    </source>
</evidence>
<proteinExistence type="predicted"/>
<name>A0A232F836_9HYME</name>
<dbReference type="Proteomes" id="UP000215335">
    <property type="component" value="Unassembled WGS sequence"/>
</dbReference>
<dbReference type="OrthoDB" id="7635497at2759"/>
<dbReference type="PANTHER" id="PTHR46704:SF1">
    <property type="entry name" value="TELOMERE LENGTH REGULATION PROTEIN TEL2 HOMOLOG"/>
    <property type="match status" value="1"/>
</dbReference>
<feature type="region of interest" description="Disordered" evidence="1">
    <location>
        <begin position="297"/>
        <end position="332"/>
    </location>
</feature>
<reference evidence="2 3" key="1">
    <citation type="journal article" date="2017" name="Curr. Biol.">
        <title>The Evolution of Venom by Co-option of Single-Copy Genes.</title>
        <authorList>
            <person name="Martinson E.O."/>
            <person name="Mrinalini"/>
            <person name="Kelkar Y.D."/>
            <person name="Chang C.H."/>
            <person name="Werren J.H."/>
        </authorList>
    </citation>
    <scope>NUCLEOTIDE SEQUENCE [LARGE SCALE GENOMIC DNA]</scope>
    <source>
        <strain evidence="2 3">Alberta</strain>
        <tissue evidence="2">Whole body</tissue>
    </source>
</reference>
<sequence>MNNDSVIRYHRFCKTSYSINSVTKSKEKTSWHRTRDHYKDAFQKDFRLQSYEDPTIDKNVFCAKRIPGRIVRTFQKSIKIIAKPNVPKIIVPVNCNIVINMDGILQIDIIIRAALILRNEIHKIVPSAIGNDVTVTDLIKEECTIPPHLTTFYITLLAGCNYKRRKNERTSRLANSFSSDAIHAVTNGSVKPSKQIALASTVKSLTNSKKLIKIFHKFVHICSYDVIEGLETEATYVITEEPQFSTSDMVLKKGLSTSIAFDNFERFVESSSGPKTTMNDTVGIAIQDIEQDIATTPVESEATDESSNCVDDENSCSNNEPESNSIVKSTSGKRRRTFKGILLDIPQYSKTQN</sequence>
<comment type="caution">
    <text evidence="2">The sequence shown here is derived from an EMBL/GenBank/DDBJ whole genome shotgun (WGS) entry which is preliminary data.</text>
</comment>
<evidence type="ECO:0000256" key="1">
    <source>
        <dbReference type="SAM" id="MobiDB-lite"/>
    </source>
</evidence>
<keyword evidence="3" id="KW-1185">Reference proteome</keyword>
<gene>
    <name evidence="2" type="ORF">TSAR_012111</name>
</gene>
<feature type="compositionally biased region" description="Low complexity" evidence="1">
    <location>
        <begin position="315"/>
        <end position="325"/>
    </location>
</feature>
<protein>
    <submittedName>
        <fullName evidence="2">Uncharacterized protein</fullName>
    </submittedName>
</protein>